<dbReference type="Proteomes" id="UP001549200">
    <property type="component" value="Unassembled WGS sequence"/>
</dbReference>
<accession>A0ABV2G3J3</accession>
<protein>
    <recommendedName>
        <fullName evidence="3">NADPH-dependent FMN reductase-like domain-containing protein</fullName>
    </recommendedName>
</protein>
<comment type="caution">
    <text evidence="1">The sequence shown here is derived from an EMBL/GenBank/DDBJ whole genome shotgun (WGS) entry which is preliminary data.</text>
</comment>
<evidence type="ECO:0008006" key="3">
    <source>
        <dbReference type="Google" id="ProtNLM"/>
    </source>
</evidence>
<proteinExistence type="predicted"/>
<sequence length="83" mass="9209">MTTKIDNGIHMLHFMDLRSLQARIILVGYPNSNSTGEITLLLLEKLNILVNTSVFANPHNPFIKNAATAATAHQAIIPLSFYF</sequence>
<gene>
    <name evidence="1" type="ORF">ABID13_004508</name>
</gene>
<evidence type="ECO:0000313" key="1">
    <source>
        <dbReference type="EMBL" id="MET3572851.1"/>
    </source>
</evidence>
<evidence type="ECO:0000313" key="2">
    <source>
        <dbReference type="Proteomes" id="UP001549200"/>
    </source>
</evidence>
<name>A0ABV2G3J3_9FIRM</name>
<keyword evidence="2" id="KW-1185">Reference proteome</keyword>
<dbReference type="EMBL" id="JBEPLZ010000022">
    <property type="protein sequence ID" value="MET3572851.1"/>
    <property type="molecule type" value="Genomic_DNA"/>
</dbReference>
<reference evidence="1 2" key="1">
    <citation type="submission" date="2024-06" db="EMBL/GenBank/DDBJ databases">
        <title>Genomic Encyclopedia of Type Strains, Phase IV (KMG-IV): sequencing the most valuable type-strain genomes for metagenomic binning, comparative biology and taxonomic classification.</title>
        <authorList>
            <person name="Goeker M."/>
        </authorList>
    </citation>
    <scope>NUCLEOTIDE SEQUENCE [LARGE SCALE GENOMIC DNA]</scope>
    <source>
        <strain evidence="1 2">DSM 19261</strain>
    </source>
</reference>
<organism evidence="1 2">
    <name type="scientific">Enterocloster citroniae</name>
    <dbReference type="NCBI Taxonomy" id="358743"/>
    <lineage>
        <taxon>Bacteria</taxon>
        <taxon>Bacillati</taxon>
        <taxon>Bacillota</taxon>
        <taxon>Clostridia</taxon>
        <taxon>Lachnospirales</taxon>
        <taxon>Lachnospiraceae</taxon>
        <taxon>Enterocloster</taxon>
    </lineage>
</organism>